<keyword evidence="3" id="KW-0378">Hydrolase</keyword>
<gene>
    <name evidence="3" type="ORF">GCM10010218_62400</name>
</gene>
<accession>A0A919B8R1</accession>
<protein>
    <submittedName>
        <fullName evidence="3">Endonuclease</fullName>
    </submittedName>
</protein>
<reference evidence="3" key="2">
    <citation type="submission" date="2020-09" db="EMBL/GenBank/DDBJ databases">
        <authorList>
            <person name="Sun Q."/>
            <person name="Ohkuma M."/>
        </authorList>
    </citation>
    <scope>NUCLEOTIDE SEQUENCE</scope>
    <source>
        <strain evidence="3">JCM 4059</strain>
    </source>
</reference>
<dbReference type="CDD" id="cd10283">
    <property type="entry name" value="MnuA_DNase1-like"/>
    <property type="match status" value="1"/>
</dbReference>
<feature type="signal peptide" evidence="1">
    <location>
        <begin position="1"/>
        <end position="24"/>
    </location>
</feature>
<keyword evidence="3" id="KW-0540">Nuclease</keyword>
<dbReference type="PANTHER" id="PTHR42834:SF1">
    <property type="entry name" value="ENDONUCLEASE_EXONUCLEASE_PHOSPHATASE FAMILY PROTEIN (AFU_ORTHOLOGUE AFUA_3G09210)"/>
    <property type="match status" value="1"/>
</dbReference>
<proteinExistence type="predicted"/>
<keyword evidence="3" id="KW-0255">Endonuclease</keyword>
<keyword evidence="4" id="KW-1185">Reference proteome</keyword>
<dbReference type="InterPro" id="IPR005135">
    <property type="entry name" value="Endo/exonuclease/phosphatase"/>
</dbReference>
<evidence type="ECO:0000256" key="1">
    <source>
        <dbReference type="SAM" id="SignalP"/>
    </source>
</evidence>
<comment type="caution">
    <text evidence="3">The sequence shown here is derived from an EMBL/GenBank/DDBJ whole genome shotgun (WGS) entry which is preliminary data.</text>
</comment>
<name>A0A919B8R1_9ACTN</name>
<dbReference type="AlphaFoldDB" id="A0A919B8R1"/>
<dbReference type="GO" id="GO:0004519">
    <property type="term" value="F:endonuclease activity"/>
    <property type="evidence" value="ECO:0007669"/>
    <property type="project" value="UniProtKB-KW"/>
</dbReference>
<evidence type="ECO:0000313" key="4">
    <source>
        <dbReference type="Proteomes" id="UP000638313"/>
    </source>
</evidence>
<evidence type="ECO:0000259" key="2">
    <source>
        <dbReference type="Pfam" id="PF03372"/>
    </source>
</evidence>
<dbReference type="Gene3D" id="3.60.10.10">
    <property type="entry name" value="Endonuclease/exonuclease/phosphatase"/>
    <property type="match status" value="1"/>
</dbReference>
<dbReference type="CDD" id="cd04486">
    <property type="entry name" value="YhcR_OBF_like"/>
    <property type="match status" value="1"/>
</dbReference>
<dbReference type="PANTHER" id="PTHR42834">
    <property type="entry name" value="ENDONUCLEASE/EXONUCLEASE/PHOSPHATASE FAMILY PROTEIN (AFU_ORTHOLOGUE AFUA_3G09210)"/>
    <property type="match status" value="1"/>
</dbReference>
<organism evidence="3 4">
    <name type="scientific">Streptomyces mashuensis</name>
    <dbReference type="NCBI Taxonomy" id="33904"/>
    <lineage>
        <taxon>Bacteria</taxon>
        <taxon>Bacillati</taxon>
        <taxon>Actinomycetota</taxon>
        <taxon>Actinomycetes</taxon>
        <taxon>Kitasatosporales</taxon>
        <taxon>Streptomycetaceae</taxon>
        <taxon>Streptomyces</taxon>
    </lineage>
</organism>
<dbReference type="SUPFAM" id="SSF56219">
    <property type="entry name" value="DNase I-like"/>
    <property type="match status" value="1"/>
</dbReference>
<dbReference type="InterPro" id="IPR036691">
    <property type="entry name" value="Endo/exonu/phosph_ase_sf"/>
</dbReference>
<dbReference type="Pfam" id="PF03372">
    <property type="entry name" value="Exo_endo_phos"/>
    <property type="match status" value="1"/>
</dbReference>
<sequence>MLSTRRAARRRAATAGSLIAGALAAGLVAPAQTASATGAGEGSAVRIHDIQGTTRVSPLAGTQVHDVPGVVTAVRSFGSSRGFWFQDPHPDADRATSEAVFVFTGTTTPAVAVGDAVLVSATVTEYYPGGAAAGLQSVTELTKATWTVQSSGNALPAPVRLRPSSVPARYAPDAKGGSIEKLPLRPDRYALDFYESLEGMRVQVDDATVVGPTNEHHELWVTADPRHDRTPRGGTLYTSYRDPNPARVKVASLVPFAQHPFPVANVGDRLTGTTAGPLDYDNYGGYTLQATELGTLADRGLKRETTRRQKSDELAVATYNVENLSPKAPQAKFDRLAAALVTNLASPDVVALEEVQDNNGTTDDGTVDASVTLKKLTDAIAAAGGPAYQWRQIDPVNDQDGGQPGGNIRTAFLFNPARVSFKDIPGGDATTPVTVRREGGKATLSASPGRVAPGDAAWKTSRKPLAGQFSFRGRDVFVVANHFNSKGGDQGLDSRFQPPARPSETQRVQQARLVNTFVKQLLAADKHANVIVAGDLNDYQFSPALAALTDGGVLTDQVNTLPVCERYGYVYQGNSQVLDHILTSRALKRVDYDIVHINAEFADQASDHDPQVLRWKP</sequence>
<keyword evidence="1" id="KW-0732">Signal</keyword>
<dbReference type="Proteomes" id="UP000638313">
    <property type="component" value="Unassembled WGS sequence"/>
</dbReference>
<evidence type="ECO:0000313" key="3">
    <source>
        <dbReference type="EMBL" id="GHF72603.1"/>
    </source>
</evidence>
<feature type="domain" description="Endonuclease/exonuclease/phosphatase" evidence="2">
    <location>
        <begin position="317"/>
        <end position="608"/>
    </location>
</feature>
<reference evidence="3" key="1">
    <citation type="journal article" date="2014" name="Int. J. Syst. Evol. Microbiol.">
        <title>Complete genome sequence of Corynebacterium casei LMG S-19264T (=DSM 44701T), isolated from a smear-ripened cheese.</title>
        <authorList>
            <consortium name="US DOE Joint Genome Institute (JGI-PGF)"/>
            <person name="Walter F."/>
            <person name="Albersmeier A."/>
            <person name="Kalinowski J."/>
            <person name="Ruckert C."/>
        </authorList>
    </citation>
    <scope>NUCLEOTIDE SEQUENCE</scope>
    <source>
        <strain evidence="3">JCM 4059</strain>
    </source>
</reference>
<feature type="chain" id="PRO_5038735384" evidence="1">
    <location>
        <begin position="25"/>
        <end position="617"/>
    </location>
</feature>
<dbReference type="EMBL" id="BNBD01000022">
    <property type="protein sequence ID" value="GHF72603.1"/>
    <property type="molecule type" value="Genomic_DNA"/>
</dbReference>